<accession>H1YX30</accession>
<dbReference type="InterPro" id="IPR019151">
    <property type="entry name" value="Proteasome_assmbl_chaperone_2"/>
</dbReference>
<dbReference type="STRING" id="937775.Metlim_1732"/>
<dbReference type="PANTHER" id="PTHR35610">
    <property type="entry name" value="3-ISOPROPYLMALATE DEHYDRATASE-RELATED"/>
    <property type="match status" value="1"/>
</dbReference>
<evidence type="ECO:0000313" key="1">
    <source>
        <dbReference type="EMBL" id="EHQ35833.1"/>
    </source>
</evidence>
<dbReference type="HOGENOM" id="CLU_075000_1_0_2"/>
<proteinExistence type="predicted"/>
<evidence type="ECO:0000313" key="2">
    <source>
        <dbReference type="Proteomes" id="UP000005741"/>
    </source>
</evidence>
<dbReference type="InterPro" id="IPR004426">
    <property type="entry name" value="MJ1210-like"/>
</dbReference>
<organism evidence="1 2">
    <name type="scientific">Methanoplanus limicola DSM 2279</name>
    <dbReference type="NCBI Taxonomy" id="937775"/>
    <lineage>
        <taxon>Archaea</taxon>
        <taxon>Methanobacteriati</taxon>
        <taxon>Methanobacteriota</taxon>
        <taxon>Stenosarchaea group</taxon>
        <taxon>Methanomicrobia</taxon>
        <taxon>Methanomicrobiales</taxon>
        <taxon>Methanomicrobiaceae</taxon>
        <taxon>Methanoplanus</taxon>
    </lineage>
</organism>
<dbReference type="SUPFAM" id="SSF159659">
    <property type="entry name" value="Cgl1923-like"/>
    <property type="match status" value="1"/>
</dbReference>
<dbReference type="InterPro" id="IPR038389">
    <property type="entry name" value="PSMG2_sf"/>
</dbReference>
<dbReference type="EMBL" id="CM001436">
    <property type="protein sequence ID" value="EHQ35833.1"/>
    <property type="molecule type" value="Genomic_DNA"/>
</dbReference>
<dbReference type="InParanoid" id="H1YX30"/>
<sequence>MKDITIDFFEENPEDNRCDIMIEGLPGVGQVGKLVAEHLIEELGAEKVAEIQSVFFPPQVIIDETGVAHMPNNEIFRYSGKDLNILFLTGDFQSSSPEGHYLMTDAYLDIAEKYGVKRIYTLGGYGVGHLIDEIRVLAAVNSDTLKDEVEKAGAVFAKEEPGGGIIGASGLLLGLGVRREIEGICLMGETSGYLVDPKSSASVLEVLSKLTGIEVDPTKLVERADEMEVFVERLKAMDQQKSDEELSYIG</sequence>
<keyword evidence="2" id="KW-1185">Reference proteome</keyword>
<dbReference type="PANTHER" id="PTHR35610:SF7">
    <property type="entry name" value="3-ISOPROPYLMALATE DEHYDRATASE"/>
    <property type="match status" value="1"/>
</dbReference>
<dbReference type="Proteomes" id="UP000005741">
    <property type="component" value="Chromosome"/>
</dbReference>
<protein>
    <recommendedName>
        <fullName evidence="3">Proteasome assembly chaperone family protein</fullName>
    </recommendedName>
</protein>
<evidence type="ECO:0008006" key="3">
    <source>
        <dbReference type="Google" id="ProtNLM"/>
    </source>
</evidence>
<dbReference type="AlphaFoldDB" id="H1YX30"/>
<gene>
    <name evidence="1" type="ORF">Metlim_1732</name>
</gene>
<dbReference type="Pfam" id="PF09754">
    <property type="entry name" value="PAC2"/>
    <property type="match status" value="1"/>
</dbReference>
<dbReference type="Gene3D" id="3.40.50.10900">
    <property type="entry name" value="PAC-like subunit"/>
    <property type="match status" value="1"/>
</dbReference>
<dbReference type="OrthoDB" id="31247at2157"/>
<reference evidence="1 2" key="1">
    <citation type="submission" date="2011-10" db="EMBL/GenBank/DDBJ databases">
        <title>The Improved High-Quality Draft genome of Methanoplanus limicola DSM 2279.</title>
        <authorList>
            <consortium name="US DOE Joint Genome Institute (JGI-PGF)"/>
            <person name="Lucas S."/>
            <person name="Copeland A."/>
            <person name="Lapidus A."/>
            <person name="Glavina del Rio T."/>
            <person name="Dalin E."/>
            <person name="Tice H."/>
            <person name="Bruce D."/>
            <person name="Goodwin L."/>
            <person name="Pitluck S."/>
            <person name="Peters L."/>
            <person name="Mikhailova N."/>
            <person name="Lu M."/>
            <person name="Kyrpides N."/>
            <person name="Mavromatis K."/>
            <person name="Ivanova N."/>
            <person name="Markowitz V."/>
            <person name="Cheng J.-F."/>
            <person name="Hugenholtz P."/>
            <person name="Woyke T."/>
            <person name="Wu D."/>
            <person name="Wirth R."/>
            <person name="Brambilla E.-M."/>
            <person name="Klenk H.-P."/>
            <person name="Eisen J.A."/>
        </authorList>
    </citation>
    <scope>NUCLEOTIDE SEQUENCE [LARGE SCALE GENOMIC DNA]</scope>
    <source>
        <strain evidence="1 2">DSM 2279</strain>
    </source>
</reference>
<dbReference type="RefSeq" id="WP_004077746.1">
    <property type="nucleotide sequence ID" value="NZ_CM001436.1"/>
</dbReference>
<name>H1YX30_9EURY</name>
<dbReference type="PATRIC" id="fig|937775.9.peg.1945"/>
<dbReference type="NCBIfam" id="TIGR00162">
    <property type="entry name" value="proteasome assembly chaperone family protein"/>
    <property type="match status" value="1"/>
</dbReference>